<comment type="cofactor">
    <cofactor evidence="13">
        <name>Mg(2+)</name>
        <dbReference type="ChEBI" id="CHEBI:18420"/>
    </cofactor>
    <text evidence="13">Requires a divalent cation, most likely magnesium in vivo, as an electrophilic catalyst to aid phosphoryl group transfer. It is the chelate of the metal and the nucleotide that is the actual substrate.</text>
</comment>
<dbReference type="AlphaFoldDB" id="C6XSW6"/>
<keyword evidence="9 13" id="KW-0067">ATP-binding</keyword>
<dbReference type="KEGG" id="phe:Phep_1312"/>
<proteinExistence type="inferred from homology"/>
<comment type="function">
    <text evidence="13">Catalyzes the phosphorylation of ribose at O-5 in a reaction requiring ATP and magnesium. The resulting D-ribose-5-phosphate can then be used either for sythesis of nucleotides, histidine, and tryptophan, or as a component of the pentose phosphate pathway.</text>
</comment>
<dbReference type="InterPro" id="IPR001763">
    <property type="entry name" value="Rhodanese-like_dom"/>
</dbReference>
<dbReference type="eggNOG" id="COG0524">
    <property type="taxonomic scope" value="Bacteria"/>
</dbReference>
<keyword evidence="12 13" id="KW-0119">Carbohydrate metabolism</keyword>
<evidence type="ECO:0000313" key="15">
    <source>
        <dbReference type="EMBL" id="ACU03527.1"/>
    </source>
</evidence>
<evidence type="ECO:0000313" key="16">
    <source>
        <dbReference type="Proteomes" id="UP000000852"/>
    </source>
</evidence>
<evidence type="ECO:0000256" key="12">
    <source>
        <dbReference type="ARBA" id="ARBA00023277"/>
    </source>
</evidence>
<feature type="binding site" evidence="13">
    <location>
        <position position="248"/>
    </location>
    <ligand>
        <name>K(+)</name>
        <dbReference type="ChEBI" id="CHEBI:29103"/>
    </ligand>
</feature>
<comment type="similarity">
    <text evidence="13">Belongs to the carbohydrate kinase PfkB family. Ribokinase subfamily.</text>
</comment>
<protein>
    <recommendedName>
        <fullName evidence="3 13">Ribokinase</fullName>
        <shortName evidence="13">RK</shortName>
        <ecNumber evidence="2 13">2.7.1.15</ecNumber>
    </recommendedName>
</protein>
<dbReference type="HAMAP" id="MF_01987">
    <property type="entry name" value="Ribokinase"/>
    <property type="match status" value="1"/>
</dbReference>
<evidence type="ECO:0000256" key="10">
    <source>
        <dbReference type="ARBA" id="ARBA00022842"/>
    </source>
</evidence>
<feature type="binding site" evidence="13">
    <location>
        <position position="252"/>
    </location>
    <ligand>
        <name>substrate</name>
    </ligand>
</feature>
<dbReference type="Proteomes" id="UP000000852">
    <property type="component" value="Chromosome"/>
</dbReference>
<comment type="pathway">
    <text evidence="13">Carbohydrate metabolism; D-ribose degradation; D-ribose 5-phosphate from beta-D-ribopyranose: step 2/2.</text>
</comment>
<dbReference type="PANTHER" id="PTHR10584">
    <property type="entry name" value="SUGAR KINASE"/>
    <property type="match status" value="1"/>
</dbReference>
<comment type="catalytic activity">
    <reaction evidence="13">
        <text>D-ribose + ATP = D-ribose 5-phosphate + ADP + H(+)</text>
        <dbReference type="Rhea" id="RHEA:13697"/>
        <dbReference type="ChEBI" id="CHEBI:15378"/>
        <dbReference type="ChEBI" id="CHEBI:30616"/>
        <dbReference type="ChEBI" id="CHEBI:47013"/>
        <dbReference type="ChEBI" id="CHEBI:78346"/>
        <dbReference type="ChEBI" id="CHEBI:456216"/>
        <dbReference type="EC" id="2.7.1.15"/>
    </reaction>
</comment>
<dbReference type="PANTHER" id="PTHR10584:SF166">
    <property type="entry name" value="RIBOKINASE"/>
    <property type="match status" value="1"/>
</dbReference>
<evidence type="ECO:0000256" key="5">
    <source>
        <dbReference type="ARBA" id="ARBA00022679"/>
    </source>
</evidence>
<keyword evidence="11 13" id="KW-0630">Potassium</keyword>
<dbReference type="STRING" id="485917.Phep_1312"/>
<organism evidence="15 16">
    <name type="scientific">Pedobacter heparinus (strain ATCC 13125 / DSM 2366 / CIP 104194 / JCM 7457 / NBRC 12017 / NCIMB 9290 / NRRL B-14731 / HIM 762-3)</name>
    <dbReference type="NCBI Taxonomy" id="485917"/>
    <lineage>
        <taxon>Bacteria</taxon>
        <taxon>Pseudomonadati</taxon>
        <taxon>Bacteroidota</taxon>
        <taxon>Sphingobacteriia</taxon>
        <taxon>Sphingobacteriales</taxon>
        <taxon>Sphingobacteriaceae</taxon>
        <taxon>Pedobacter</taxon>
    </lineage>
</organism>
<comment type="caution">
    <text evidence="13">Lacks conserved residue(s) required for the propagation of feature annotation.</text>
</comment>
<dbReference type="CDD" id="cd01174">
    <property type="entry name" value="ribokinase"/>
    <property type="match status" value="1"/>
</dbReference>
<sequence length="299" mass="31299">MHKILVIGSTNTDMVILTERFPEPGETIVGGKFLINPGGKGANQAVAAARLGAALTFITCMGNDAFGATSRQGFIQEGIDTSFIITDPLQASGTALITVNEAGENTIVVAPGANAQLLPEKLKGMEFLFGTHEYLLMQLEIPIETVSYAAETANRQGKKVILNPAPAGVLPDELLQMLYLITPNETEAEILTGIKVKDEHSAEQAAAALKATGVQHVIITLGSKGAWVSAGRHRCLVPAPIVKAVDTTAAGDVFNGALAHALSLNQEWLTAVGYACKAAAISVTRIGAQSSAPTFQELN</sequence>
<keyword evidence="5 13" id="KW-0808">Transferase</keyword>
<dbReference type="PRINTS" id="PR00990">
    <property type="entry name" value="RIBOKINASE"/>
</dbReference>
<evidence type="ECO:0000256" key="1">
    <source>
        <dbReference type="ARBA" id="ARBA00005380"/>
    </source>
</evidence>
<comment type="subunit">
    <text evidence="13">Homodimer.</text>
</comment>
<feature type="binding site" evidence="13">
    <location>
        <begin position="220"/>
        <end position="225"/>
    </location>
    <ligand>
        <name>ATP</name>
        <dbReference type="ChEBI" id="CHEBI:30616"/>
    </ligand>
</feature>
<dbReference type="RefSeq" id="WP_012781471.1">
    <property type="nucleotide sequence ID" value="NC_013061.1"/>
</dbReference>
<keyword evidence="16" id="KW-1185">Reference proteome</keyword>
<feature type="binding site" evidence="13">
    <location>
        <position position="246"/>
    </location>
    <ligand>
        <name>K(+)</name>
        <dbReference type="ChEBI" id="CHEBI:29103"/>
    </ligand>
</feature>
<keyword evidence="4 13" id="KW-0963">Cytoplasm</keyword>
<keyword evidence="6 13" id="KW-0479">Metal-binding</keyword>
<evidence type="ECO:0000256" key="11">
    <source>
        <dbReference type="ARBA" id="ARBA00022958"/>
    </source>
</evidence>
<feature type="binding site" evidence="13">
    <location>
        <position position="282"/>
    </location>
    <ligand>
        <name>K(+)</name>
        <dbReference type="ChEBI" id="CHEBI:29103"/>
    </ligand>
</feature>
<evidence type="ECO:0000256" key="4">
    <source>
        <dbReference type="ARBA" id="ARBA00022490"/>
    </source>
</evidence>
<dbReference type="InterPro" id="IPR011611">
    <property type="entry name" value="PfkB_dom"/>
</dbReference>
<dbReference type="PROSITE" id="PS50206">
    <property type="entry name" value="RHODANESE_3"/>
    <property type="match status" value="1"/>
</dbReference>
<dbReference type="GO" id="GO:0019303">
    <property type="term" value="P:D-ribose catabolic process"/>
    <property type="evidence" value="ECO:0007669"/>
    <property type="project" value="UniProtKB-UniRule"/>
</dbReference>
<comment type="subcellular location">
    <subcellularLocation>
        <location evidence="13">Cytoplasm</location>
    </subcellularLocation>
</comment>
<feature type="binding site" evidence="13">
    <location>
        <position position="285"/>
    </location>
    <ligand>
        <name>K(+)</name>
        <dbReference type="ChEBI" id="CHEBI:29103"/>
    </ligand>
</feature>
<dbReference type="GO" id="GO:0046872">
    <property type="term" value="F:metal ion binding"/>
    <property type="evidence" value="ECO:0007669"/>
    <property type="project" value="UniProtKB-KW"/>
</dbReference>
<dbReference type="NCBIfam" id="NF008353">
    <property type="entry name" value="PRK11142.1"/>
    <property type="match status" value="1"/>
</dbReference>
<dbReference type="FunFam" id="3.40.1190.20:FF:000012">
    <property type="entry name" value="Ribokinase"/>
    <property type="match status" value="1"/>
</dbReference>
<evidence type="ECO:0000256" key="7">
    <source>
        <dbReference type="ARBA" id="ARBA00022741"/>
    </source>
</evidence>
<dbReference type="InterPro" id="IPR011877">
    <property type="entry name" value="Ribokinase"/>
</dbReference>
<dbReference type="EC" id="2.7.1.15" evidence="2 13"/>
<gene>
    <name evidence="13" type="primary">rbsK</name>
    <name evidence="15" type="ordered locus">Phep_1312</name>
</gene>
<dbReference type="GO" id="GO:0005829">
    <property type="term" value="C:cytosol"/>
    <property type="evidence" value="ECO:0007669"/>
    <property type="project" value="TreeGrafter"/>
</dbReference>
<keyword evidence="7 13" id="KW-0547">Nucleotide-binding</keyword>
<dbReference type="InterPro" id="IPR002139">
    <property type="entry name" value="Ribo/fructo_kinase"/>
</dbReference>
<feature type="binding site" evidence="13">
    <location>
        <position position="291"/>
    </location>
    <ligand>
        <name>K(+)</name>
        <dbReference type="ChEBI" id="CHEBI:29103"/>
    </ligand>
</feature>
<dbReference type="HOGENOM" id="CLU_027634_2_2_10"/>
<dbReference type="InterPro" id="IPR029056">
    <property type="entry name" value="Ribokinase-like"/>
</dbReference>
<dbReference type="PROSITE" id="PS00584">
    <property type="entry name" value="PFKB_KINASES_2"/>
    <property type="match status" value="1"/>
</dbReference>
<dbReference type="SUPFAM" id="SSF53613">
    <property type="entry name" value="Ribokinase-like"/>
    <property type="match status" value="1"/>
</dbReference>
<evidence type="ECO:0000256" key="3">
    <source>
        <dbReference type="ARBA" id="ARBA00016943"/>
    </source>
</evidence>
<evidence type="ECO:0000256" key="8">
    <source>
        <dbReference type="ARBA" id="ARBA00022777"/>
    </source>
</evidence>
<feature type="domain" description="Rhodanese" evidence="14">
    <location>
        <begin position="200"/>
        <end position="236"/>
    </location>
</feature>
<evidence type="ECO:0000256" key="9">
    <source>
        <dbReference type="ARBA" id="ARBA00022840"/>
    </source>
</evidence>
<evidence type="ECO:0000259" key="14">
    <source>
        <dbReference type="PROSITE" id="PS50206"/>
    </source>
</evidence>
<feature type="active site" description="Proton acceptor" evidence="13">
    <location>
        <position position="252"/>
    </location>
</feature>
<feature type="binding site" evidence="13">
    <location>
        <begin position="251"/>
        <end position="252"/>
    </location>
    <ligand>
        <name>ATP</name>
        <dbReference type="ChEBI" id="CHEBI:30616"/>
    </ligand>
</feature>
<reference evidence="15 16" key="1">
    <citation type="journal article" date="2009" name="Stand. Genomic Sci.">
        <title>Complete genome sequence of Pedobacter heparinus type strain (HIM 762-3).</title>
        <authorList>
            <person name="Han C."/>
            <person name="Spring S."/>
            <person name="Lapidus A."/>
            <person name="Del Rio T.G."/>
            <person name="Tice H."/>
            <person name="Copeland A."/>
            <person name="Cheng J.F."/>
            <person name="Lucas S."/>
            <person name="Chen F."/>
            <person name="Nolan M."/>
            <person name="Bruce D."/>
            <person name="Goodwin L."/>
            <person name="Pitluck S."/>
            <person name="Ivanova N."/>
            <person name="Mavromatis K."/>
            <person name="Mikhailova N."/>
            <person name="Pati A."/>
            <person name="Chen A."/>
            <person name="Palaniappan K."/>
            <person name="Land M."/>
            <person name="Hauser L."/>
            <person name="Chang Y.J."/>
            <person name="Jeffries C.C."/>
            <person name="Saunders E."/>
            <person name="Chertkov O."/>
            <person name="Brettin T."/>
            <person name="Goker M."/>
            <person name="Rohde M."/>
            <person name="Bristow J."/>
            <person name="Eisen J.A."/>
            <person name="Markowitz V."/>
            <person name="Hugenholtz P."/>
            <person name="Kyrpides N.C."/>
            <person name="Klenk H.P."/>
            <person name="Detter J.C."/>
        </authorList>
    </citation>
    <scope>NUCLEOTIDE SEQUENCE [LARGE SCALE GENOMIC DNA]</scope>
    <source>
        <strain evidence="16">ATCC 13125 / DSM 2366 / CIP 104194 / JCM 7457 / NBRC 12017 / NCIMB 9290 / NRRL B-14731 / HIM 762-3</strain>
    </source>
</reference>
<dbReference type="Gene3D" id="3.40.1190.20">
    <property type="match status" value="1"/>
</dbReference>
<dbReference type="UniPathway" id="UPA00916">
    <property type="reaction ID" value="UER00889"/>
</dbReference>
<dbReference type="NCBIfam" id="TIGR02152">
    <property type="entry name" value="D_ribokin_bact"/>
    <property type="match status" value="1"/>
</dbReference>
<accession>C6XSW6</accession>
<feature type="binding site" evidence="13">
    <location>
        <begin position="39"/>
        <end position="43"/>
    </location>
    <ligand>
        <name>substrate</name>
    </ligand>
</feature>
<keyword evidence="8 13" id="KW-0418">Kinase</keyword>
<name>C6XSW6_PEDHD</name>
<evidence type="ECO:0000256" key="6">
    <source>
        <dbReference type="ARBA" id="ARBA00022723"/>
    </source>
</evidence>
<evidence type="ECO:0000256" key="2">
    <source>
        <dbReference type="ARBA" id="ARBA00012035"/>
    </source>
</evidence>
<comment type="similarity">
    <text evidence="1">Belongs to the carbohydrate kinase pfkB family.</text>
</comment>
<dbReference type="GO" id="GO:0004747">
    <property type="term" value="F:ribokinase activity"/>
    <property type="evidence" value="ECO:0007669"/>
    <property type="project" value="UniProtKB-UniRule"/>
</dbReference>
<feature type="binding site" evidence="13">
    <location>
        <position position="287"/>
    </location>
    <ligand>
        <name>K(+)</name>
        <dbReference type="ChEBI" id="CHEBI:29103"/>
    </ligand>
</feature>
<dbReference type="OrthoDB" id="9775849at2"/>
<dbReference type="InterPro" id="IPR002173">
    <property type="entry name" value="Carboh/pur_kinase_PfkB_CS"/>
</dbReference>
<dbReference type="Pfam" id="PF00294">
    <property type="entry name" value="PfkB"/>
    <property type="match status" value="1"/>
</dbReference>
<feature type="binding site" evidence="13">
    <location>
        <position position="140"/>
    </location>
    <ligand>
        <name>substrate</name>
    </ligand>
</feature>
<evidence type="ECO:0000256" key="13">
    <source>
        <dbReference type="HAMAP-Rule" id="MF_01987"/>
    </source>
</evidence>
<dbReference type="GO" id="GO:0005524">
    <property type="term" value="F:ATP binding"/>
    <property type="evidence" value="ECO:0007669"/>
    <property type="project" value="UniProtKB-UniRule"/>
</dbReference>
<feature type="binding site" evidence="13">
    <location>
        <begin position="11"/>
        <end position="13"/>
    </location>
    <ligand>
        <name>substrate</name>
    </ligand>
</feature>
<feature type="binding site" evidence="13">
    <location>
        <position position="184"/>
    </location>
    <ligand>
        <name>ATP</name>
        <dbReference type="ChEBI" id="CHEBI:30616"/>
    </ligand>
</feature>
<comment type="activity regulation">
    <text evidence="13">Activated by a monovalent cation that binds near, but not in, the active site. The most likely occupant of the site in vivo is potassium. Ion binding induces a conformational change that may alter substrate affinity.</text>
</comment>
<keyword evidence="10 13" id="KW-0460">Magnesium</keyword>
<dbReference type="EMBL" id="CP001681">
    <property type="protein sequence ID" value="ACU03527.1"/>
    <property type="molecule type" value="Genomic_DNA"/>
</dbReference>